<evidence type="ECO:0000313" key="11">
    <source>
        <dbReference type="Proteomes" id="UP000177626"/>
    </source>
</evidence>
<evidence type="ECO:0000256" key="2">
    <source>
        <dbReference type="ARBA" id="ARBA00002764"/>
    </source>
</evidence>
<comment type="pathway">
    <text evidence="7">Glycan biosynthesis; glycogen biosynthesis.</text>
</comment>
<dbReference type="EC" id="2.4.1.21" evidence="7"/>
<dbReference type="PANTHER" id="PTHR45825">
    <property type="entry name" value="GRANULE-BOUND STARCH SYNTHASE 1, CHLOROPLASTIC/AMYLOPLASTIC"/>
    <property type="match status" value="1"/>
</dbReference>
<dbReference type="CDD" id="cd03791">
    <property type="entry name" value="GT5_Glycogen_synthase_DULL1-like"/>
    <property type="match status" value="1"/>
</dbReference>
<evidence type="ECO:0000256" key="4">
    <source>
        <dbReference type="ARBA" id="ARBA00022676"/>
    </source>
</evidence>
<evidence type="ECO:0000256" key="6">
    <source>
        <dbReference type="ARBA" id="ARBA00023056"/>
    </source>
</evidence>
<dbReference type="EMBL" id="MHKQ01000023">
    <property type="protein sequence ID" value="OGY93366.1"/>
    <property type="molecule type" value="Genomic_DNA"/>
</dbReference>
<gene>
    <name evidence="7" type="primary">glgA</name>
    <name evidence="10" type="ORF">A2406_00030</name>
</gene>
<comment type="similarity">
    <text evidence="3 7">Belongs to the glycosyltransferase 1 family. Bacterial/plant glycogen synthase subfamily.</text>
</comment>
<sequence length="491" mass="56514">MKKNLKIVSISSEVDPYSKTGGLADVARSLPKSLFRLGHQVIIITPFYEKVIDQGAYKLDKIYSDVSLYMDSGSEIKVAYYRTELVPGLSVYFVGNEKYFSRRKQIYGSDHENARFYVFSVAALKLISLLKFDADIIHCHDWHTGLIPHLKKTRFKDSHTLAKAATVYTIHNLVFQMGRPWWEVSSKNKDNGKKALPLLSDHSLEYFNFAKRGILEADVINTVSETYAQEIMAKDFGQDLHRILLNRRHKLFGVVNGIDYKNYNPKTDRGLYKNYTPDKIDLKLLNKRYLQKFYHLPVKDNIPLLGFTSRIAEQKGLDLIVEILPTLLLRDVQFIIMGDGDKEYINKIKKIQRRFPSKLVCVSFDRKMETSVYAGGDMFLLPSRFEPCGINQLISFRYGCVPIVRSIGGLSDTVVNFDPETNSGNGFTFKHYNASEFLVAVTRALETYKYKTAWKKVIRNGMDVSFSWDLPAIKYVQLYKRAIKFKKENGK</sequence>
<keyword evidence="4 7" id="KW-0328">Glycosyltransferase</keyword>
<protein>
    <recommendedName>
        <fullName evidence="7">Glycogen synthase</fullName>
        <ecNumber evidence="7">2.4.1.21</ecNumber>
    </recommendedName>
    <alternativeName>
        <fullName evidence="7">Starch [bacterial glycogen] synthase</fullName>
    </alternativeName>
</protein>
<dbReference type="InterPro" id="IPR011835">
    <property type="entry name" value="GS/SS"/>
</dbReference>
<dbReference type="SUPFAM" id="SSF53756">
    <property type="entry name" value="UDP-Glycosyltransferase/glycogen phosphorylase"/>
    <property type="match status" value="1"/>
</dbReference>
<dbReference type="InterPro" id="IPR013534">
    <property type="entry name" value="Starch_synth_cat_dom"/>
</dbReference>
<keyword evidence="5 7" id="KW-0808">Transferase</keyword>
<dbReference type="NCBIfam" id="TIGR02095">
    <property type="entry name" value="glgA"/>
    <property type="match status" value="1"/>
</dbReference>
<dbReference type="GO" id="GO:0004373">
    <property type="term" value="F:alpha-1,4-glucan glucosyltransferase (UDP-glucose donor) activity"/>
    <property type="evidence" value="ECO:0007669"/>
    <property type="project" value="InterPro"/>
</dbReference>
<comment type="caution">
    <text evidence="10">The sequence shown here is derived from an EMBL/GenBank/DDBJ whole genome shotgun (WGS) entry which is preliminary data.</text>
</comment>
<feature type="domain" description="Glycosyl transferase family 1" evidence="8">
    <location>
        <begin position="299"/>
        <end position="457"/>
    </location>
</feature>
<dbReference type="HAMAP" id="MF_00484">
    <property type="entry name" value="Glycogen_synth"/>
    <property type="match status" value="1"/>
</dbReference>
<evidence type="ECO:0000313" key="10">
    <source>
        <dbReference type="EMBL" id="OGY93366.1"/>
    </source>
</evidence>
<comment type="catalytic activity">
    <reaction evidence="1 7">
        <text>[(1-&gt;4)-alpha-D-glucosyl](n) + ADP-alpha-D-glucose = [(1-&gt;4)-alpha-D-glucosyl](n+1) + ADP + H(+)</text>
        <dbReference type="Rhea" id="RHEA:18189"/>
        <dbReference type="Rhea" id="RHEA-COMP:9584"/>
        <dbReference type="Rhea" id="RHEA-COMP:9587"/>
        <dbReference type="ChEBI" id="CHEBI:15378"/>
        <dbReference type="ChEBI" id="CHEBI:15444"/>
        <dbReference type="ChEBI" id="CHEBI:57498"/>
        <dbReference type="ChEBI" id="CHEBI:456216"/>
        <dbReference type="EC" id="2.4.1.21"/>
    </reaction>
</comment>
<reference evidence="10 11" key="1">
    <citation type="journal article" date="2016" name="Nat. Commun.">
        <title>Thousands of microbial genomes shed light on interconnected biogeochemical processes in an aquifer system.</title>
        <authorList>
            <person name="Anantharaman K."/>
            <person name="Brown C.T."/>
            <person name="Hug L.A."/>
            <person name="Sharon I."/>
            <person name="Castelle C.J."/>
            <person name="Probst A.J."/>
            <person name="Thomas B.C."/>
            <person name="Singh A."/>
            <person name="Wilkins M.J."/>
            <person name="Karaoz U."/>
            <person name="Brodie E.L."/>
            <person name="Williams K.H."/>
            <person name="Hubbard S.S."/>
            <person name="Banfield J.F."/>
        </authorList>
    </citation>
    <scope>NUCLEOTIDE SEQUENCE [LARGE SCALE GENOMIC DNA]</scope>
</reference>
<organism evidence="10 11">
    <name type="scientific">Candidatus Komeilibacteria bacterium RIFOXYC1_FULL_37_11</name>
    <dbReference type="NCBI Taxonomy" id="1798555"/>
    <lineage>
        <taxon>Bacteria</taxon>
        <taxon>Candidatus Komeiliibacteriota</taxon>
    </lineage>
</organism>
<dbReference type="Pfam" id="PF00534">
    <property type="entry name" value="Glycos_transf_1"/>
    <property type="match status" value="1"/>
</dbReference>
<dbReference type="Gene3D" id="3.40.50.2000">
    <property type="entry name" value="Glycogen Phosphorylase B"/>
    <property type="match status" value="2"/>
</dbReference>
<dbReference type="PANTHER" id="PTHR45825:SF11">
    <property type="entry name" value="ALPHA AMYLASE DOMAIN-CONTAINING PROTEIN"/>
    <property type="match status" value="1"/>
</dbReference>
<feature type="domain" description="Starch synthase catalytic" evidence="9">
    <location>
        <begin position="6"/>
        <end position="244"/>
    </location>
</feature>
<dbReference type="GO" id="GO:0005978">
    <property type="term" value="P:glycogen biosynthetic process"/>
    <property type="evidence" value="ECO:0007669"/>
    <property type="project" value="UniProtKB-UniRule"/>
</dbReference>
<dbReference type="InterPro" id="IPR001296">
    <property type="entry name" value="Glyco_trans_1"/>
</dbReference>
<comment type="function">
    <text evidence="2 7">Synthesizes alpha-1,4-glucan chains using ADP-glucose.</text>
</comment>
<dbReference type="Pfam" id="PF08323">
    <property type="entry name" value="Glyco_transf_5"/>
    <property type="match status" value="1"/>
</dbReference>
<accession>A0A1G2BWR1</accession>
<dbReference type="GO" id="GO:0009011">
    <property type="term" value="F:alpha-1,4-glucan glucosyltransferase (ADP-glucose donor) activity"/>
    <property type="evidence" value="ECO:0007669"/>
    <property type="project" value="UniProtKB-UniRule"/>
</dbReference>
<evidence type="ECO:0000256" key="1">
    <source>
        <dbReference type="ARBA" id="ARBA00001478"/>
    </source>
</evidence>
<proteinExistence type="inferred from homology"/>
<evidence type="ECO:0000259" key="9">
    <source>
        <dbReference type="Pfam" id="PF08323"/>
    </source>
</evidence>
<name>A0A1G2BWR1_9BACT</name>
<dbReference type="AlphaFoldDB" id="A0A1G2BWR1"/>
<dbReference type="UniPathway" id="UPA00164"/>
<evidence type="ECO:0000256" key="5">
    <source>
        <dbReference type="ARBA" id="ARBA00022679"/>
    </source>
</evidence>
<evidence type="ECO:0000259" key="8">
    <source>
        <dbReference type="Pfam" id="PF00534"/>
    </source>
</evidence>
<keyword evidence="6 7" id="KW-0320">Glycogen biosynthesis</keyword>
<feature type="binding site" evidence="7">
    <location>
        <position position="19"/>
    </location>
    <ligand>
        <name>ADP-alpha-D-glucose</name>
        <dbReference type="ChEBI" id="CHEBI:57498"/>
    </ligand>
</feature>
<evidence type="ECO:0000256" key="7">
    <source>
        <dbReference type="HAMAP-Rule" id="MF_00484"/>
    </source>
</evidence>
<dbReference type="Proteomes" id="UP000177626">
    <property type="component" value="Unassembled WGS sequence"/>
</dbReference>
<evidence type="ECO:0000256" key="3">
    <source>
        <dbReference type="ARBA" id="ARBA00010281"/>
    </source>
</evidence>